<organism evidence="4 5">
    <name type="scientific">Alicycliphilus denitrificans</name>
    <dbReference type="NCBI Taxonomy" id="179636"/>
    <lineage>
        <taxon>Bacteria</taxon>
        <taxon>Pseudomonadati</taxon>
        <taxon>Pseudomonadota</taxon>
        <taxon>Betaproteobacteria</taxon>
        <taxon>Burkholderiales</taxon>
        <taxon>Comamonadaceae</taxon>
        <taxon>Alicycliphilus</taxon>
    </lineage>
</organism>
<feature type="domain" description="DUF4124" evidence="3">
    <location>
        <begin position="9"/>
        <end position="63"/>
    </location>
</feature>
<feature type="region of interest" description="Disordered" evidence="1">
    <location>
        <begin position="31"/>
        <end position="113"/>
    </location>
</feature>
<feature type="compositionally biased region" description="Low complexity" evidence="1">
    <location>
        <begin position="52"/>
        <end position="71"/>
    </location>
</feature>
<gene>
    <name evidence="4" type="ORF">CE154_006835</name>
</gene>
<proteinExistence type="predicted"/>
<dbReference type="AlphaFoldDB" id="A0A3R7F1Z0"/>
<accession>A0A3R7F1Z0</accession>
<evidence type="ECO:0000313" key="5">
    <source>
        <dbReference type="Proteomes" id="UP000216225"/>
    </source>
</evidence>
<dbReference type="Pfam" id="PF13511">
    <property type="entry name" value="DUF4124"/>
    <property type="match status" value="1"/>
</dbReference>
<feature type="signal peptide" evidence="2">
    <location>
        <begin position="1"/>
        <end position="21"/>
    </location>
</feature>
<dbReference type="InterPro" id="IPR025392">
    <property type="entry name" value="DUF4124"/>
</dbReference>
<evidence type="ECO:0000313" key="4">
    <source>
        <dbReference type="EMBL" id="RKJ99443.1"/>
    </source>
</evidence>
<dbReference type="EMBL" id="NKDB02000001">
    <property type="protein sequence ID" value="RKJ99443.1"/>
    <property type="molecule type" value="Genomic_DNA"/>
</dbReference>
<evidence type="ECO:0000259" key="3">
    <source>
        <dbReference type="Pfam" id="PF13511"/>
    </source>
</evidence>
<dbReference type="RefSeq" id="WP_094436316.1">
    <property type="nucleotide sequence ID" value="NZ_NKDB02000001.1"/>
</dbReference>
<keyword evidence="2" id="KW-0732">Signal</keyword>
<protein>
    <submittedName>
        <fullName evidence="4">DUF4124 domain-containing protein</fullName>
    </submittedName>
</protein>
<name>A0A3R7F1Z0_9BURK</name>
<sequence length="167" mass="17790">MKPYKLVLLALACTWATGAFAQWQWVDKDGRKVFSDRPPPQDVPEKNILKQPHAGSPSRPAAAPQATAGADAPPPAQAVPGTGKDKQLEENKAKAEAAEAAKKKAEQERQAKVRADNCARAKLAKAQLAPGRLVSHTNANGERSFMDDATRAAELSRADAVIASDCQ</sequence>
<comment type="caution">
    <text evidence="4">The sequence shown here is derived from an EMBL/GenBank/DDBJ whole genome shotgun (WGS) entry which is preliminary data.</text>
</comment>
<evidence type="ECO:0000256" key="2">
    <source>
        <dbReference type="SAM" id="SignalP"/>
    </source>
</evidence>
<dbReference type="Proteomes" id="UP000216225">
    <property type="component" value="Unassembled WGS sequence"/>
</dbReference>
<evidence type="ECO:0000256" key="1">
    <source>
        <dbReference type="SAM" id="MobiDB-lite"/>
    </source>
</evidence>
<reference evidence="4 5" key="1">
    <citation type="submission" date="2018-09" db="EMBL/GenBank/DDBJ databases">
        <title>Genome comparison of Alicycliphilus sp. BQ1, a polyurethanolytic bacterium, with its closest phylogenetic relatives Alicycliphilus denitrificans BC and K601, unable to attack polyurethane.</title>
        <authorList>
            <person name="Loza-Tavera H."/>
            <person name="Lozano L."/>
            <person name="Cevallos M."/>
            <person name="Maya-Lucas O."/>
            <person name="Garcia-Mena J."/>
            <person name="Hernandez J."/>
        </authorList>
    </citation>
    <scope>NUCLEOTIDE SEQUENCE [LARGE SCALE GENOMIC DNA]</scope>
    <source>
        <strain evidence="4 5">BQ1</strain>
    </source>
</reference>
<feature type="chain" id="PRO_5018676256" evidence="2">
    <location>
        <begin position="22"/>
        <end position="167"/>
    </location>
</feature>
<feature type="compositionally biased region" description="Basic and acidic residues" evidence="1">
    <location>
        <begin position="83"/>
        <end position="113"/>
    </location>
</feature>